<dbReference type="Proteomes" id="UP000185494">
    <property type="component" value="Chromosome 1"/>
</dbReference>
<keyword evidence="7 9" id="KW-0234">DNA repair</keyword>
<organism evidence="12 13">
    <name type="scientific">Roseomonas gilardii</name>
    <dbReference type="NCBI Taxonomy" id="257708"/>
    <lineage>
        <taxon>Bacteria</taxon>
        <taxon>Pseudomonadati</taxon>
        <taxon>Pseudomonadota</taxon>
        <taxon>Alphaproteobacteria</taxon>
        <taxon>Acetobacterales</taxon>
        <taxon>Roseomonadaceae</taxon>
        <taxon>Roseomonas</taxon>
    </lineage>
</organism>
<dbReference type="GO" id="GO:0005737">
    <property type="term" value="C:cytoplasm"/>
    <property type="evidence" value="ECO:0007669"/>
    <property type="project" value="UniProtKB-SubCell"/>
</dbReference>
<evidence type="ECO:0000313" key="13">
    <source>
        <dbReference type="Proteomes" id="UP000185494"/>
    </source>
</evidence>
<evidence type="ECO:0000259" key="11">
    <source>
        <dbReference type="SMART" id="SM00481"/>
    </source>
</evidence>
<gene>
    <name evidence="9" type="primary">dnaE2</name>
    <name evidence="12" type="ORF">RGI145_23430</name>
</gene>
<evidence type="ECO:0000256" key="1">
    <source>
        <dbReference type="ARBA" id="ARBA00022490"/>
    </source>
</evidence>
<accession>A0A1L7ANM9</accession>
<dbReference type="PANTHER" id="PTHR32294:SF4">
    <property type="entry name" value="ERROR-PRONE DNA POLYMERASE"/>
    <property type="match status" value="1"/>
</dbReference>
<sequence length="1096" mass="119179">MSPAYAELGCRSNFTLLDGASHPQELVATAAALGHAGVGLCDANSLAGVVRGHVAAREVGLPFVVGCRLRLDDGAEYLAWPTDRTSYGRLTRLLSLGRMRSPKGECAITREEMLAHAPGWCLAAVSPLRPDLAFADRLQADARALRGVLALPLLCTATVRFDDIDEDRLETLAEMTAVTGTGLLATNDVRYHAPGRRPLADVLTAIRLGRPVDRLGQAAEPNAERHLKPPAEMARLFRDHPDALRSTLRVLDACQGFSLSQLRHEYPDEILEPGRTPQQTLAARVAAAAAARFPCGVPPDMQARLDHELALIGQLDYAPYFLTVDEVVRFARGRGILCQGRGSAANSSLCYVLGITAVDPSKHDLLFERFLSAERAEPPDIDVDFEHERREEVIQFLYQRYGRDRAAIVGTVIRFRGRSAIREVGKALGLSEDVTGRLAKASWGPGREQGLEEIAQAEGLDLADRRLRLALALAGEIQDFPRHLATHVGGFVISRGPLVEMAVIGNAAMEGRTVLEWDKDDVDALGLLKVDILALGMLSCLRRGFDLLRRHRLADLDLAGVPRDCEATYAMLRRADSLGVFQVESRAQMAMLPRLRPSRFYDLVVQVALVRPGPIQGDMVHPYLRRRWGDEAPVYPSPAPEHGDPDELEKVLGRTLGVPLFQEQAMRVAIVAAGFSPGEADQLRRAMATFKYTEGVSVYRDGLVGGMVRRGYDPELAERVFRQIEGFGSYGFPESHAASFAHLAYASAWLKCHHPGVFAAALLNSQPMGFYAPAQIVRDAQAHRVAVRPLCVNASDWDCTLEPERRSAEGLALRLGLRLAAGLAAEDGKRVAEARRAGNGSPFASVDEVVRRAGVPRRAIEALAAADGFAGMGLDRRSALWDARGVEGEVPPLLRLAAQAAAAGEPPLLPEALPALPAEADGQAVVLDYVSTGLSLRQHPLALLRPRLRALGCRTTRELDRLRGGTRIRLAGLVLMRQRPGTAKGIVFVTVEDEHGTANLVVYADIAARDRAALVGARLLLVEGRVEREAERAEVPVIHLICRRLEDRSELLRGLVEGGAAEGWSDGAIGRADEVRRPDPGSARPLPRLPGSRDFR</sequence>
<keyword evidence="12" id="KW-0614">Plasmid</keyword>
<keyword evidence="3 9" id="KW-0548">Nucleotidyltransferase</keyword>
<dbReference type="NCBIfam" id="TIGR00594">
    <property type="entry name" value="polc"/>
    <property type="match status" value="1"/>
</dbReference>
<dbReference type="Pfam" id="PF14579">
    <property type="entry name" value="HHH_6"/>
    <property type="match status" value="1"/>
</dbReference>
<evidence type="ECO:0000256" key="3">
    <source>
        <dbReference type="ARBA" id="ARBA00022695"/>
    </source>
</evidence>
<evidence type="ECO:0000256" key="4">
    <source>
        <dbReference type="ARBA" id="ARBA00022705"/>
    </source>
</evidence>
<evidence type="ECO:0000256" key="10">
    <source>
        <dbReference type="SAM" id="MobiDB-lite"/>
    </source>
</evidence>
<protein>
    <recommendedName>
        <fullName evidence="9">Error-prone DNA polymerase</fullName>
        <ecNumber evidence="9">2.7.7.7</ecNumber>
    </recommendedName>
</protein>
<dbReference type="RefSeq" id="WP_075801052.1">
    <property type="nucleotide sequence ID" value="NZ_CP015585.1"/>
</dbReference>
<keyword evidence="1 9" id="KW-0963">Cytoplasm</keyword>
<reference evidence="12 13" key="1">
    <citation type="submission" date="2016-05" db="EMBL/GenBank/DDBJ databases">
        <title>Complete Genome and Methylome Analysis of Psychrotrophic Bacterial Isolates from Antarctic Lake Untersee.</title>
        <authorList>
            <person name="Fomenkov A."/>
            <person name="Akimov V.N."/>
            <person name="Vasilyeva L.V."/>
            <person name="Andersen D."/>
            <person name="Vincze T."/>
            <person name="Roberts R.J."/>
        </authorList>
    </citation>
    <scope>NUCLEOTIDE SEQUENCE [LARGE SCALE GENOMIC DNA]</scope>
    <source>
        <strain evidence="12 13">U14-5</strain>
        <plasmid evidence="13">Plasmid 1</plasmid>
    </source>
</reference>
<dbReference type="Pfam" id="PF17657">
    <property type="entry name" value="DNA_pol3_finger"/>
    <property type="match status" value="1"/>
</dbReference>
<comment type="similarity">
    <text evidence="9">Belongs to the DNA polymerase type-C family. DnaE2 subfamily.</text>
</comment>
<dbReference type="KEGG" id="rgi:RGI145_23430"/>
<evidence type="ECO:0000256" key="2">
    <source>
        <dbReference type="ARBA" id="ARBA00022679"/>
    </source>
</evidence>
<evidence type="ECO:0000256" key="9">
    <source>
        <dbReference type="HAMAP-Rule" id="MF_01902"/>
    </source>
</evidence>
<evidence type="ECO:0000313" key="12">
    <source>
        <dbReference type="EMBL" id="APT60350.1"/>
    </source>
</evidence>
<dbReference type="Pfam" id="PF07733">
    <property type="entry name" value="DNA_pol3_alpha"/>
    <property type="match status" value="1"/>
</dbReference>
<dbReference type="Pfam" id="PF02811">
    <property type="entry name" value="PHP"/>
    <property type="match status" value="1"/>
</dbReference>
<keyword evidence="5 9" id="KW-0227">DNA damage</keyword>
<dbReference type="GO" id="GO:0006260">
    <property type="term" value="P:DNA replication"/>
    <property type="evidence" value="ECO:0007669"/>
    <property type="project" value="UniProtKB-KW"/>
</dbReference>
<dbReference type="NCBIfam" id="NF004225">
    <property type="entry name" value="PRK05672.1"/>
    <property type="match status" value="1"/>
</dbReference>
<keyword evidence="2 9" id="KW-0808">Transferase</keyword>
<dbReference type="InterPro" id="IPR004013">
    <property type="entry name" value="PHP_dom"/>
</dbReference>
<dbReference type="CDD" id="cd04485">
    <property type="entry name" value="DnaE_OBF"/>
    <property type="match status" value="1"/>
</dbReference>
<dbReference type="GO" id="GO:0003887">
    <property type="term" value="F:DNA-directed DNA polymerase activity"/>
    <property type="evidence" value="ECO:0007669"/>
    <property type="project" value="UniProtKB-UniRule"/>
</dbReference>
<dbReference type="InterPro" id="IPR040982">
    <property type="entry name" value="DNA_pol3_finger"/>
</dbReference>
<dbReference type="AlphaFoldDB" id="A0A1L7ANM9"/>
<evidence type="ECO:0000256" key="6">
    <source>
        <dbReference type="ARBA" id="ARBA00022932"/>
    </source>
</evidence>
<evidence type="ECO:0000256" key="5">
    <source>
        <dbReference type="ARBA" id="ARBA00022763"/>
    </source>
</evidence>
<dbReference type="InterPro" id="IPR011708">
    <property type="entry name" value="DNA_pol3_alpha_NTPase_dom"/>
</dbReference>
<dbReference type="CDD" id="cd07434">
    <property type="entry name" value="PHP_PolIIIA_DnaE2"/>
    <property type="match status" value="1"/>
</dbReference>
<dbReference type="InterPro" id="IPR003141">
    <property type="entry name" value="Pol/His_phosphatase_N"/>
</dbReference>
<dbReference type="InterPro" id="IPR004805">
    <property type="entry name" value="DnaE2/DnaE/PolC"/>
</dbReference>
<geneLocation type="plasmid" evidence="12 13">
    <name>1</name>
</geneLocation>
<dbReference type="InterPro" id="IPR029460">
    <property type="entry name" value="DNAPol_HHH"/>
</dbReference>
<dbReference type="EC" id="2.7.7.7" evidence="9"/>
<dbReference type="HAMAP" id="MF_01902">
    <property type="entry name" value="DNApol_error_prone"/>
    <property type="match status" value="1"/>
</dbReference>
<keyword evidence="6 9" id="KW-0239">DNA-directed DNA polymerase</keyword>
<evidence type="ECO:0000256" key="8">
    <source>
        <dbReference type="ARBA" id="ARBA00049244"/>
    </source>
</evidence>
<keyword evidence="4 9" id="KW-0235">DNA replication</keyword>
<dbReference type="InterPro" id="IPR023073">
    <property type="entry name" value="DnaE2"/>
</dbReference>
<dbReference type="GO" id="GO:0006281">
    <property type="term" value="P:DNA repair"/>
    <property type="evidence" value="ECO:0007669"/>
    <property type="project" value="UniProtKB-UniRule"/>
</dbReference>
<evidence type="ECO:0000256" key="7">
    <source>
        <dbReference type="ARBA" id="ARBA00023204"/>
    </source>
</evidence>
<dbReference type="PANTHER" id="PTHR32294">
    <property type="entry name" value="DNA POLYMERASE III SUBUNIT ALPHA"/>
    <property type="match status" value="1"/>
</dbReference>
<comment type="catalytic activity">
    <reaction evidence="8 9">
        <text>DNA(n) + a 2'-deoxyribonucleoside 5'-triphosphate = DNA(n+1) + diphosphate</text>
        <dbReference type="Rhea" id="RHEA:22508"/>
        <dbReference type="Rhea" id="RHEA-COMP:17339"/>
        <dbReference type="Rhea" id="RHEA-COMP:17340"/>
        <dbReference type="ChEBI" id="CHEBI:33019"/>
        <dbReference type="ChEBI" id="CHEBI:61560"/>
        <dbReference type="ChEBI" id="CHEBI:173112"/>
        <dbReference type="EC" id="2.7.7.7"/>
    </reaction>
</comment>
<dbReference type="Gene3D" id="3.20.20.140">
    <property type="entry name" value="Metal-dependent hydrolases"/>
    <property type="match status" value="1"/>
</dbReference>
<feature type="domain" description="Polymerase/histidinol phosphatase N-terminal" evidence="11">
    <location>
        <begin position="6"/>
        <end position="73"/>
    </location>
</feature>
<feature type="region of interest" description="Disordered" evidence="10">
    <location>
        <begin position="1061"/>
        <end position="1096"/>
    </location>
</feature>
<dbReference type="SMART" id="SM00481">
    <property type="entry name" value="POLIIIAc"/>
    <property type="match status" value="1"/>
</dbReference>
<comment type="subcellular location">
    <subcellularLocation>
        <location evidence="9">Cytoplasm</location>
    </subcellularLocation>
</comment>
<dbReference type="GO" id="GO:0008408">
    <property type="term" value="F:3'-5' exonuclease activity"/>
    <property type="evidence" value="ECO:0007669"/>
    <property type="project" value="InterPro"/>
</dbReference>
<name>A0A1L7ANM9_9PROT</name>
<comment type="function">
    <text evidence="9">DNA polymerase involved in damage-induced mutagenesis and translesion synthesis (TLS). It is not the major replicative DNA polymerase.</text>
</comment>
<dbReference type="EMBL" id="CP015585">
    <property type="protein sequence ID" value="APT60350.1"/>
    <property type="molecule type" value="Genomic_DNA"/>
</dbReference>
<proteinExistence type="inferred from homology"/>